<evidence type="ECO:0000256" key="1">
    <source>
        <dbReference type="SAM" id="MobiDB-lite"/>
    </source>
</evidence>
<accession>A0ABR1MD32</accession>
<feature type="region of interest" description="Disordered" evidence="1">
    <location>
        <begin position="1"/>
        <end position="78"/>
    </location>
</feature>
<comment type="caution">
    <text evidence="2">The sequence shown here is derived from an EMBL/GenBank/DDBJ whole genome shotgun (WGS) entry which is preliminary data.</text>
</comment>
<sequence length="249" mass="26712">MAPTPSHDPNPSEMMASSKGGRLTAEVPSHPSHGKKGKAAPAISDPMDTPKSKSTDDAPAESSKHGGKWTIDMPGNVDAKPESDAMRLVMAAIVENEKHGAKDGKPVSAPIRDFDFGLGRIPLVPLVCYPEMVVSSPMVVHTEDYPIVHAEFLASPQNSPDDDVPSLPPHEYIYSLADYLESLDGALQSVPQIHNAVTTSAVLARHPQTQTLEHRKTAMEAMDASAHRVLFSIRLACTRGIAGVADWQD</sequence>
<name>A0ABR1MD32_9PEZI</name>
<evidence type="ECO:0000313" key="3">
    <source>
        <dbReference type="Proteomes" id="UP001365128"/>
    </source>
</evidence>
<keyword evidence="3" id="KW-1185">Reference proteome</keyword>
<protein>
    <submittedName>
        <fullName evidence="2">Uncharacterized protein</fullName>
    </submittedName>
</protein>
<dbReference type="EMBL" id="JBBPDW010000015">
    <property type="protein sequence ID" value="KAK7546225.1"/>
    <property type="molecule type" value="Genomic_DNA"/>
</dbReference>
<organism evidence="2 3">
    <name type="scientific">Phyllosticta citricarpa</name>
    <dbReference type="NCBI Taxonomy" id="55181"/>
    <lineage>
        <taxon>Eukaryota</taxon>
        <taxon>Fungi</taxon>
        <taxon>Dikarya</taxon>
        <taxon>Ascomycota</taxon>
        <taxon>Pezizomycotina</taxon>
        <taxon>Dothideomycetes</taxon>
        <taxon>Dothideomycetes incertae sedis</taxon>
        <taxon>Botryosphaeriales</taxon>
        <taxon>Phyllostictaceae</taxon>
        <taxon>Phyllosticta</taxon>
    </lineage>
</organism>
<evidence type="ECO:0000313" key="2">
    <source>
        <dbReference type="EMBL" id="KAK7546225.1"/>
    </source>
</evidence>
<reference evidence="2 3" key="1">
    <citation type="submission" date="2024-04" db="EMBL/GenBank/DDBJ databases">
        <title>Phyllosticta paracitricarpa is synonymous to the EU quarantine fungus P. citricarpa based on phylogenomic analyses.</title>
        <authorList>
            <consortium name="Lawrence Berkeley National Laboratory"/>
            <person name="Van Ingen-Buijs V.A."/>
            <person name="Van Westerhoven A.C."/>
            <person name="Haridas S."/>
            <person name="Skiadas P."/>
            <person name="Martin F."/>
            <person name="Groenewald J.Z."/>
            <person name="Crous P.W."/>
            <person name="Seidl M.F."/>
        </authorList>
    </citation>
    <scope>NUCLEOTIDE SEQUENCE [LARGE SCALE GENOMIC DNA]</scope>
    <source>
        <strain evidence="2 3">CBS 122670</strain>
    </source>
</reference>
<gene>
    <name evidence="2" type="ORF">IWX46DRAFT_640630</name>
</gene>
<proteinExistence type="predicted"/>
<dbReference type="Proteomes" id="UP001365128">
    <property type="component" value="Unassembled WGS sequence"/>
</dbReference>